<accession>A0A9X1M320</accession>
<dbReference type="SUPFAM" id="SSF55729">
    <property type="entry name" value="Acyl-CoA N-acyltransferases (Nat)"/>
    <property type="match status" value="1"/>
</dbReference>
<feature type="domain" description="N-acetyltransferase" evidence="1">
    <location>
        <begin position="3"/>
        <end position="171"/>
    </location>
</feature>
<dbReference type="EC" id="2.3.1.-" evidence="2"/>
<dbReference type="EMBL" id="JAJFZP010000011">
    <property type="protein sequence ID" value="MCC3270453.1"/>
    <property type="molecule type" value="Genomic_DNA"/>
</dbReference>
<evidence type="ECO:0000313" key="3">
    <source>
        <dbReference type="Proteomes" id="UP001139264"/>
    </source>
</evidence>
<dbReference type="GO" id="GO:0016747">
    <property type="term" value="F:acyltransferase activity, transferring groups other than amino-acyl groups"/>
    <property type="evidence" value="ECO:0007669"/>
    <property type="project" value="InterPro"/>
</dbReference>
<name>A0A9X1M320_9MICC</name>
<evidence type="ECO:0000259" key="1">
    <source>
        <dbReference type="PROSITE" id="PS51186"/>
    </source>
</evidence>
<keyword evidence="2" id="KW-0012">Acyltransferase</keyword>
<gene>
    <name evidence="2" type="ORF">LJ751_14000</name>
</gene>
<dbReference type="AlphaFoldDB" id="A0A9X1M320"/>
<dbReference type="PROSITE" id="PS51186">
    <property type="entry name" value="GNAT"/>
    <property type="match status" value="1"/>
</dbReference>
<proteinExistence type="predicted"/>
<dbReference type="Pfam" id="PF13302">
    <property type="entry name" value="Acetyltransf_3"/>
    <property type="match status" value="1"/>
</dbReference>
<dbReference type="PANTHER" id="PTHR39173">
    <property type="entry name" value="ACETYLTRANSFERASE"/>
    <property type="match status" value="1"/>
</dbReference>
<sequence>MSLLVRPSTTLHAAWLEAYEEWGDGLHEDGFGLCEAEEVGSPEAFSAFVNRLRAQEASAGDDGCTFRWIVQAGKVLGGIALRHESTPDVDVIGHVGYGLRPSARGRGLAVAALQEMLAVAKARSMNRVLLACFVDNIASVKTIERCGGVLDSIVATSQGEVGRYAIKLSQP</sequence>
<dbReference type="PANTHER" id="PTHR39173:SF1">
    <property type="entry name" value="ACETYLTRANSFERASE"/>
    <property type="match status" value="1"/>
</dbReference>
<dbReference type="Proteomes" id="UP001139264">
    <property type="component" value="Unassembled WGS sequence"/>
</dbReference>
<dbReference type="RefSeq" id="WP_227908744.1">
    <property type="nucleotide sequence ID" value="NZ_CP095461.1"/>
</dbReference>
<reference evidence="2" key="1">
    <citation type="submission" date="2021-10" db="EMBL/GenBank/DDBJ databases">
        <title>Novel species in genus Arthrobacter.</title>
        <authorList>
            <person name="Liu Y."/>
        </authorList>
    </citation>
    <scope>NUCLEOTIDE SEQUENCE</scope>
    <source>
        <strain evidence="2">Zg-Y809</strain>
    </source>
</reference>
<keyword evidence="2" id="KW-0808">Transferase</keyword>
<dbReference type="CDD" id="cd04301">
    <property type="entry name" value="NAT_SF"/>
    <property type="match status" value="1"/>
</dbReference>
<organism evidence="2 3">
    <name type="scientific">Arthrobacter gengyunqii</name>
    <dbReference type="NCBI Taxonomy" id="2886940"/>
    <lineage>
        <taxon>Bacteria</taxon>
        <taxon>Bacillati</taxon>
        <taxon>Actinomycetota</taxon>
        <taxon>Actinomycetes</taxon>
        <taxon>Micrococcales</taxon>
        <taxon>Micrococcaceae</taxon>
        <taxon>Arthrobacter</taxon>
    </lineage>
</organism>
<protein>
    <submittedName>
        <fullName evidence="2">GNAT family N-acetyltransferase</fullName>
        <ecNumber evidence="2">2.3.1.-</ecNumber>
    </submittedName>
</protein>
<comment type="caution">
    <text evidence="2">The sequence shown here is derived from an EMBL/GenBank/DDBJ whole genome shotgun (WGS) entry which is preliminary data.</text>
</comment>
<dbReference type="Gene3D" id="3.40.630.30">
    <property type="match status" value="1"/>
</dbReference>
<evidence type="ECO:0000313" key="2">
    <source>
        <dbReference type="EMBL" id="MCC3270453.1"/>
    </source>
</evidence>
<dbReference type="InterPro" id="IPR000182">
    <property type="entry name" value="GNAT_dom"/>
</dbReference>
<dbReference type="InterPro" id="IPR016181">
    <property type="entry name" value="Acyl_CoA_acyltransferase"/>
</dbReference>